<reference evidence="4" key="1">
    <citation type="journal article" date="2018" name="Nat. Microbiol.">
        <title>Leveraging single-cell genomics to expand the fungal tree of life.</title>
        <authorList>
            <person name="Ahrendt S.R."/>
            <person name="Quandt C.A."/>
            <person name="Ciobanu D."/>
            <person name="Clum A."/>
            <person name="Salamov A."/>
            <person name="Andreopoulos B."/>
            <person name="Cheng J.F."/>
            <person name="Woyke T."/>
            <person name="Pelin A."/>
            <person name="Henrissat B."/>
            <person name="Reynolds N.K."/>
            <person name="Benny G.L."/>
            <person name="Smith M.E."/>
            <person name="James T.Y."/>
            <person name="Grigoriev I.V."/>
        </authorList>
    </citation>
    <scope>NUCLEOTIDE SEQUENCE [LARGE SCALE GENOMIC DNA]</scope>
    <source>
        <strain evidence="4">Baker2002</strain>
    </source>
</reference>
<feature type="signal peptide" evidence="1">
    <location>
        <begin position="1"/>
        <end position="16"/>
    </location>
</feature>
<keyword evidence="1" id="KW-0732">Signal</keyword>
<accession>A0A4P9ZL06</accession>
<organism evidence="3 4">
    <name type="scientific">Metschnikowia bicuspidata</name>
    <dbReference type="NCBI Taxonomy" id="27322"/>
    <lineage>
        <taxon>Eukaryota</taxon>
        <taxon>Fungi</taxon>
        <taxon>Dikarya</taxon>
        <taxon>Ascomycota</taxon>
        <taxon>Saccharomycotina</taxon>
        <taxon>Pichiomycetes</taxon>
        <taxon>Metschnikowiaceae</taxon>
        <taxon>Metschnikowia</taxon>
    </lineage>
</organism>
<dbReference type="AlphaFoldDB" id="A0A4P9ZL06"/>
<feature type="chain" id="PRO_5020289430" description="AMMECR1 domain-containing protein" evidence="1">
    <location>
        <begin position="17"/>
        <end position="213"/>
    </location>
</feature>
<dbReference type="InterPro" id="IPR023473">
    <property type="entry name" value="AMMECR1"/>
</dbReference>
<evidence type="ECO:0000259" key="2">
    <source>
        <dbReference type="PROSITE" id="PS51112"/>
    </source>
</evidence>
<proteinExistence type="predicted"/>
<dbReference type="PANTHER" id="PTHR13016:SF0">
    <property type="entry name" value="AMME SYNDROME CANDIDATE GENE 1 PROTEIN"/>
    <property type="match status" value="1"/>
</dbReference>
<dbReference type="InterPro" id="IPR027485">
    <property type="entry name" value="AMMECR1_N"/>
</dbReference>
<dbReference type="NCBIfam" id="TIGR00296">
    <property type="entry name" value="TIGR00296 family protein"/>
    <property type="match status" value="1"/>
</dbReference>
<keyword evidence="4" id="KW-1185">Reference proteome</keyword>
<dbReference type="InterPro" id="IPR002733">
    <property type="entry name" value="AMMECR1_domain"/>
</dbReference>
<dbReference type="Gene3D" id="3.30.700.20">
    <property type="entry name" value="Hypothetical protein ph0010, domain 1"/>
    <property type="match status" value="1"/>
</dbReference>
<dbReference type="Proteomes" id="UP000268321">
    <property type="component" value="Unassembled WGS sequence"/>
</dbReference>
<evidence type="ECO:0000256" key="1">
    <source>
        <dbReference type="SAM" id="SignalP"/>
    </source>
</evidence>
<dbReference type="OrthoDB" id="24630at2759"/>
<dbReference type="InterPro" id="IPR036071">
    <property type="entry name" value="AMMECR1_dom_sf"/>
</dbReference>
<evidence type="ECO:0000313" key="3">
    <source>
        <dbReference type="EMBL" id="RKP32860.1"/>
    </source>
</evidence>
<name>A0A4P9ZL06_9ASCO</name>
<dbReference type="PROSITE" id="PS51112">
    <property type="entry name" value="AMMECR1"/>
    <property type="match status" value="1"/>
</dbReference>
<sequence length="213" mass="23976">MTIFLAYLAFEALVSRLTKAPALSVADIKAFVAGKDDYPTSAPLFVTWNNNGDLRGCIGTFSALPLEEAIPKYALISAFDDERFTPISEKELPHLSVSITVLDNFMPIIDPIDWKIGEHGLKVLFLTESGHYLGTFLPLVAEEQKWDHIDTLWNLIRKAGHRAPTREQTVEFYVGLIERRAMKLVRYDGLKVGASYAEYASFRNDYDKSRLSG</sequence>
<dbReference type="PANTHER" id="PTHR13016">
    <property type="entry name" value="AMMECR1 HOMOLOG"/>
    <property type="match status" value="1"/>
</dbReference>
<gene>
    <name evidence="3" type="ORF">METBISCDRAFT_21123</name>
</gene>
<evidence type="ECO:0000313" key="4">
    <source>
        <dbReference type="Proteomes" id="UP000268321"/>
    </source>
</evidence>
<protein>
    <recommendedName>
        <fullName evidence="2">AMMECR1 domain-containing protein</fullName>
    </recommendedName>
</protein>
<feature type="domain" description="AMMECR1" evidence="2">
    <location>
        <begin position="1"/>
        <end position="203"/>
    </location>
</feature>
<dbReference type="SUPFAM" id="SSF143447">
    <property type="entry name" value="AMMECR1-like"/>
    <property type="match status" value="1"/>
</dbReference>
<dbReference type="EMBL" id="ML004429">
    <property type="protein sequence ID" value="RKP32860.1"/>
    <property type="molecule type" value="Genomic_DNA"/>
</dbReference>
<dbReference type="Pfam" id="PF01871">
    <property type="entry name" value="AMMECR1"/>
    <property type="match status" value="1"/>
</dbReference>